<sequence>MKMAQSTITYVCSAQVSDHELPDVQVTIDSPSEVVGRTLLFHGFGRKPDALDELVAVLVDNNIEVVRPYLKSKARLGGMNDRDLMRAVAREFAAWKADALPVVVIGHSAGGAVAMVAAAQLLQETVTLTGVLLIDSNGKIEELMAPALTALQHQSIPVRTIAASAGRCNRQAQIAHWLAGASAGFAGVQLTTGRHCDVEGSKADVTCRLLCGGAADPKNAAIVHRLTAGWSHAWLTRKSHPEIEPEGQRILIWQELNVLKVL</sequence>
<dbReference type="InterPro" id="IPR029058">
    <property type="entry name" value="AB_hydrolase_fold"/>
</dbReference>
<dbReference type="AlphaFoldDB" id="A0A6J6XIB1"/>
<gene>
    <name evidence="2" type="ORF">UFOPK3024_00252</name>
</gene>
<feature type="domain" description="AB hydrolase-1" evidence="1">
    <location>
        <begin position="40"/>
        <end position="180"/>
    </location>
</feature>
<organism evidence="2">
    <name type="scientific">freshwater metagenome</name>
    <dbReference type="NCBI Taxonomy" id="449393"/>
    <lineage>
        <taxon>unclassified sequences</taxon>
        <taxon>metagenomes</taxon>
        <taxon>ecological metagenomes</taxon>
    </lineage>
</organism>
<evidence type="ECO:0000313" key="2">
    <source>
        <dbReference type="EMBL" id="CAB4794966.1"/>
    </source>
</evidence>
<evidence type="ECO:0000259" key="1">
    <source>
        <dbReference type="Pfam" id="PF12697"/>
    </source>
</evidence>
<accession>A0A6J6XIB1</accession>
<dbReference type="Gene3D" id="3.40.50.1820">
    <property type="entry name" value="alpha/beta hydrolase"/>
    <property type="match status" value="1"/>
</dbReference>
<dbReference type="EMBL" id="CAFAAK010000031">
    <property type="protein sequence ID" value="CAB4794966.1"/>
    <property type="molecule type" value="Genomic_DNA"/>
</dbReference>
<proteinExistence type="predicted"/>
<name>A0A6J6XIB1_9ZZZZ</name>
<reference evidence="2" key="1">
    <citation type="submission" date="2020-05" db="EMBL/GenBank/DDBJ databases">
        <authorList>
            <person name="Chiriac C."/>
            <person name="Salcher M."/>
            <person name="Ghai R."/>
            <person name="Kavagutti S V."/>
        </authorList>
    </citation>
    <scope>NUCLEOTIDE SEQUENCE</scope>
</reference>
<dbReference type="InterPro" id="IPR000073">
    <property type="entry name" value="AB_hydrolase_1"/>
</dbReference>
<protein>
    <submittedName>
        <fullName evidence="2">Unannotated protein</fullName>
    </submittedName>
</protein>
<dbReference type="Pfam" id="PF12697">
    <property type="entry name" value="Abhydrolase_6"/>
    <property type="match status" value="1"/>
</dbReference>
<dbReference type="SUPFAM" id="SSF53474">
    <property type="entry name" value="alpha/beta-Hydrolases"/>
    <property type="match status" value="1"/>
</dbReference>